<dbReference type="SUPFAM" id="SSF48498">
    <property type="entry name" value="Tetracyclin repressor-like, C-terminal domain"/>
    <property type="match status" value="1"/>
</dbReference>
<evidence type="ECO:0000313" key="5">
    <source>
        <dbReference type="EMBL" id="MFD1045754.1"/>
    </source>
</evidence>
<comment type="caution">
    <text evidence="5">The sequence shown here is derived from an EMBL/GenBank/DDBJ whole genome shotgun (WGS) entry which is preliminary data.</text>
</comment>
<dbReference type="InterPro" id="IPR050109">
    <property type="entry name" value="HTH-type_TetR-like_transc_reg"/>
</dbReference>
<accession>A0ABW3M814</accession>
<evidence type="ECO:0000256" key="2">
    <source>
        <dbReference type="ARBA" id="ARBA00023125"/>
    </source>
</evidence>
<evidence type="ECO:0000313" key="6">
    <source>
        <dbReference type="Proteomes" id="UP001597045"/>
    </source>
</evidence>
<dbReference type="InterPro" id="IPR001647">
    <property type="entry name" value="HTH_TetR"/>
</dbReference>
<dbReference type="Pfam" id="PF00440">
    <property type="entry name" value="TetR_N"/>
    <property type="match status" value="1"/>
</dbReference>
<keyword evidence="3" id="KW-0804">Transcription</keyword>
<evidence type="ECO:0000259" key="4">
    <source>
        <dbReference type="Pfam" id="PF00440"/>
    </source>
</evidence>
<gene>
    <name evidence="5" type="ORF">ACFQ1S_09360</name>
</gene>
<keyword evidence="1" id="KW-0805">Transcription regulation</keyword>
<sequence length="207" mass="22814">MRANRDTRERTFTENARRAQIVRAAIETIGELGYARMSFGQVAKRAGLSSTGMISYHFDGKADLVAEVTRHVLDESVRYMGPRVEAAEGYAAKLRAYIESNLEFIQQHPAELRAILDILHNSRAGHPDAVGNDAWYAEAVNILEGLLADGQRAGEFGDFDPRVLAIVVRQGIDGFFPELEAHPDTDAVRYAQGLVQIIEKVTGGTTK</sequence>
<dbReference type="InterPro" id="IPR009057">
    <property type="entry name" value="Homeodomain-like_sf"/>
</dbReference>
<keyword evidence="2" id="KW-0238">DNA-binding</keyword>
<name>A0ABW3M814_9PSEU</name>
<feature type="domain" description="HTH tetR-type" evidence="4">
    <location>
        <begin position="21"/>
        <end position="68"/>
    </location>
</feature>
<dbReference type="PANTHER" id="PTHR30055:SF234">
    <property type="entry name" value="HTH-TYPE TRANSCRIPTIONAL REGULATOR BETI"/>
    <property type="match status" value="1"/>
</dbReference>
<protein>
    <submittedName>
        <fullName evidence="5">TetR/AcrR family transcriptional regulator</fullName>
    </submittedName>
</protein>
<evidence type="ECO:0000256" key="3">
    <source>
        <dbReference type="ARBA" id="ARBA00023163"/>
    </source>
</evidence>
<dbReference type="EMBL" id="JBHTIS010000400">
    <property type="protein sequence ID" value="MFD1045754.1"/>
    <property type="molecule type" value="Genomic_DNA"/>
</dbReference>
<dbReference type="Proteomes" id="UP001597045">
    <property type="component" value="Unassembled WGS sequence"/>
</dbReference>
<organism evidence="5 6">
    <name type="scientific">Kibdelosporangium lantanae</name>
    <dbReference type="NCBI Taxonomy" id="1497396"/>
    <lineage>
        <taxon>Bacteria</taxon>
        <taxon>Bacillati</taxon>
        <taxon>Actinomycetota</taxon>
        <taxon>Actinomycetes</taxon>
        <taxon>Pseudonocardiales</taxon>
        <taxon>Pseudonocardiaceae</taxon>
        <taxon>Kibdelosporangium</taxon>
    </lineage>
</organism>
<evidence type="ECO:0000256" key="1">
    <source>
        <dbReference type="ARBA" id="ARBA00023015"/>
    </source>
</evidence>
<dbReference type="InterPro" id="IPR036271">
    <property type="entry name" value="Tet_transcr_reg_TetR-rel_C_sf"/>
</dbReference>
<proteinExistence type="predicted"/>
<dbReference type="Gene3D" id="1.10.357.10">
    <property type="entry name" value="Tetracycline Repressor, domain 2"/>
    <property type="match status" value="1"/>
</dbReference>
<reference evidence="6" key="1">
    <citation type="journal article" date="2019" name="Int. J. Syst. Evol. Microbiol.">
        <title>The Global Catalogue of Microorganisms (GCM) 10K type strain sequencing project: providing services to taxonomists for standard genome sequencing and annotation.</title>
        <authorList>
            <consortium name="The Broad Institute Genomics Platform"/>
            <consortium name="The Broad Institute Genome Sequencing Center for Infectious Disease"/>
            <person name="Wu L."/>
            <person name="Ma J."/>
        </authorList>
    </citation>
    <scope>NUCLEOTIDE SEQUENCE [LARGE SCALE GENOMIC DNA]</scope>
    <source>
        <strain evidence="6">JCM 31486</strain>
    </source>
</reference>
<dbReference type="SUPFAM" id="SSF46689">
    <property type="entry name" value="Homeodomain-like"/>
    <property type="match status" value="1"/>
</dbReference>
<dbReference type="PANTHER" id="PTHR30055">
    <property type="entry name" value="HTH-TYPE TRANSCRIPTIONAL REGULATOR RUTR"/>
    <property type="match status" value="1"/>
</dbReference>
<keyword evidence="6" id="KW-1185">Reference proteome</keyword>